<evidence type="ECO:0000256" key="3">
    <source>
        <dbReference type="ARBA" id="ARBA00022981"/>
    </source>
</evidence>
<dbReference type="Ensembl" id="ENSMMUT00000085385.1">
    <property type="protein sequence ID" value="ENSMMUP00000063232.1"/>
    <property type="gene ID" value="ENSMMUG00000044429.2"/>
</dbReference>
<keyword evidence="4 9" id="KW-1133">Transmembrane helix</keyword>
<evidence type="ECO:0000256" key="4">
    <source>
        <dbReference type="ARBA" id="ARBA00022989"/>
    </source>
</evidence>
<dbReference type="ExpressionAtlas" id="A0A5F7ZC99">
    <property type="expression patterns" value="baseline"/>
</dbReference>
<dbReference type="Bgee" id="ENSMMUG00000044429">
    <property type="expression patterns" value="Expressed in liver and 6 other cell types or tissues"/>
</dbReference>
<gene>
    <name evidence="11" type="primary">GYPA</name>
</gene>
<evidence type="ECO:0000256" key="9">
    <source>
        <dbReference type="SAM" id="Phobius"/>
    </source>
</evidence>
<evidence type="ECO:0000256" key="1">
    <source>
        <dbReference type="ARBA" id="ARBA00004167"/>
    </source>
</evidence>
<dbReference type="GO" id="GO:0016020">
    <property type="term" value="C:membrane"/>
    <property type="evidence" value="ECO:0007669"/>
    <property type="project" value="UniProtKB-SubCell"/>
</dbReference>
<keyword evidence="12" id="KW-1185">Reference proteome</keyword>
<dbReference type="InterPro" id="IPR049535">
    <property type="entry name" value="GYPA_B"/>
</dbReference>
<keyword evidence="2 9" id="KW-0812">Transmembrane</keyword>
<reference evidence="12" key="1">
    <citation type="journal article" date="2007" name="Science">
        <title>Evolutionary and biomedical insights from the rhesus macaque genome.</title>
        <authorList>
            <person name="Gibbs R.A."/>
            <person name="Rogers J."/>
            <person name="Katze M.G."/>
            <person name="Bumgarner R."/>
            <person name="Weinstock G.M."/>
            <person name="Mardis E.R."/>
            <person name="Remington K.A."/>
            <person name="Strausberg R.L."/>
            <person name="Venter J.C."/>
            <person name="Wilson R.K."/>
            <person name="Batzer M.A."/>
            <person name="Bustamante C.D."/>
            <person name="Eichler E.E."/>
            <person name="Hahn M.W."/>
            <person name="Hardison R.C."/>
            <person name="Makova K.D."/>
            <person name="Miller W."/>
            <person name="Milosavljevic A."/>
            <person name="Palermo R.E."/>
            <person name="Siepel A."/>
            <person name="Sikela J.M."/>
            <person name="Attaway T."/>
            <person name="Bell S."/>
            <person name="Bernard K.E."/>
            <person name="Buhay C.J."/>
            <person name="Chandrabose M.N."/>
            <person name="Dao M."/>
            <person name="Davis C."/>
            <person name="Delehaunty K.D."/>
            <person name="Ding Y."/>
            <person name="Dinh H.H."/>
            <person name="Dugan-Rocha S."/>
            <person name="Fulton L.A."/>
            <person name="Gabisi R.A."/>
            <person name="Garner T.T."/>
            <person name="Godfrey J."/>
            <person name="Hawes A.C."/>
            <person name="Hernandez J."/>
            <person name="Hines S."/>
            <person name="Holder M."/>
            <person name="Hume J."/>
            <person name="Jhangiani S.N."/>
            <person name="Joshi V."/>
            <person name="Khan Z.M."/>
            <person name="Kirkness E.F."/>
            <person name="Cree A."/>
            <person name="Fowler R.G."/>
            <person name="Lee S."/>
            <person name="Lewis L.R."/>
            <person name="Li Z."/>
            <person name="Liu Y.-S."/>
            <person name="Moore S.M."/>
            <person name="Muzny D."/>
            <person name="Nazareth L.V."/>
            <person name="Ngo D.N."/>
            <person name="Okwuonu G.O."/>
            <person name="Pai G."/>
            <person name="Parker D."/>
            <person name="Paul H.A."/>
            <person name="Pfannkoch C."/>
            <person name="Pohl C.S."/>
            <person name="Rogers Y.-H.C."/>
            <person name="Ruiz S.J."/>
            <person name="Sabo A."/>
            <person name="Santibanez J."/>
            <person name="Schneider B.W."/>
            <person name="Smith S.M."/>
            <person name="Sodergren E."/>
            <person name="Svatek A.F."/>
            <person name="Utterback T.R."/>
            <person name="Vattathil S."/>
            <person name="Warren W."/>
            <person name="White C.S."/>
            <person name="Chinwalla A.T."/>
            <person name="Feng Y."/>
            <person name="Halpern A.L."/>
            <person name="Hillier L.W."/>
            <person name="Huang X."/>
            <person name="Minx P."/>
            <person name="Nelson J.O."/>
            <person name="Pepin K.H."/>
            <person name="Qin X."/>
            <person name="Sutton G.G."/>
            <person name="Venter E."/>
            <person name="Walenz B.P."/>
            <person name="Wallis J.W."/>
            <person name="Worley K.C."/>
            <person name="Yang S.-P."/>
            <person name="Jones S.M."/>
            <person name="Marra M.A."/>
            <person name="Rocchi M."/>
            <person name="Schein J.E."/>
            <person name="Baertsch R."/>
            <person name="Clarke L."/>
            <person name="Csuros M."/>
            <person name="Glasscock J."/>
            <person name="Harris R.A."/>
            <person name="Havlak P."/>
            <person name="Jackson A.R."/>
            <person name="Jiang H."/>
            <person name="Liu Y."/>
            <person name="Messina D.N."/>
            <person name="Shen Y."/>
            <person name="Song H.X.-Z."/>
            <person name="Wylie T."/>
            <person name="Zhang L."/>
            <person name="Birney E."/>
            <person name="Han K."/>
            <person name="Konkel M.K."/>
            <person name="Lee J."/>
            <person name="Smit A.F.A."/>
            <person name="Ullmer B."/>
            <person name="Wang H."/>
            <person name="Xing J."/>
            <person name="Burhans R."/>
            <person name="Cheng Z."/>
            <person name="Karro J.E."/>
            <person name="Ma J."/>
            <person name="Raney B."/>
            <person name="She X."/>
            <person name="Cox M.J."/>
            <person name="Demuth J.P."/>
            <person name="Dumas L.J."/>
            <person name="Han S.-G."/>
            <person name="Hopkins J."/>
            <person name="Karimpour-Fard A."/>
            <person name="Kim Y.H."/>
            <person name="Pollack J.R."/>
            <person name="Vinar T."/>
            <person name="Addo-Quaye C."/>
            <person name="Degenhardt J."/>
            <person name="Denby A."/>
            <person name="Hubisz M.J."/>
            <person name="Indap A."/>
            <person name="Kosiol C."/>
            <person name="Lahn B.T."/>
            <person name="Lawson H.A."/>
            <person name="Marklein A."/>
            <person name="Nielsen R."/>
            <person name="Vallender E.J."/>
            <person name="Clark A.G."/>
            <person name="Ferguson B."/>
            <person name="Hernandez R.D."/>
            <person name="Hirani K."/>
            <person name="Kehrer-Sawatzki H."/>
            <person name="Kolb J."/>
            <person name="Patil S."/>
            <person name="Pu L.-L."/>
            <person name="Ren Y."/>
            <person name="Smith D.G."/>
            <person name="Wheeler D.A."/>
            <person name="Schenck I."/>
            <person name="Ball E.V."/>
            <person name="Chen R."/>
            <person name="Cooper D.N."/>
            <person name="Giardine B."/>
            <person name="Hsu F."/>
            <person name="Kent W.J."/>
            <person name="Lesk A."/>
            <person name="Nelson D.L."/>
            <person name="O'brien W.E."/>
            <person name="Pruefer K."/>
            <person name="Stenson P.D."/>
            <person name="Wallace J.C."/>
            <person name="Ke H."/>
            <person name="Liu X.-M."/>
            <person name="Wang P."/>
            <person name="Xiang A.P."/>
            <person name="Yang F."/>
            <person name="Barber G.P."/>
            <person name="Haussler D."/>
            <person name="Karolchik D."/>
            <person name="Kern A.D."/>
            <person name="Kuhn R.M."/>
            <person name="Smith K.E."/>
            <person name="Zwieg A.S."/>
        </authorList>
    </citation>
    <scope>NUCLEOTIDE SEQUENCE [LARGE SCALE GENOMIC DNA]</scope>
    <source>
        <strain evidence="12">17573</strain>
    </source>
</reference>
<evidence type="ECO:0000313" key="11">
    <source>
        <dbReference type="Ensembl" id="ENSMMUP00000063232.1"/>
    </source>
</evidence>
<dbReference type="Pfam" id="PF01102">
    <property type="entry name" value="Glycophorin_A"/>
    <property type="match status" value="1"/>
</dbReference>
<dbReference type="VEuPathDB" id="HostDB:ENSMMUG00000044429"/>
<protein>
    <recommendedName>
        <fullName evidence="7">Glycophorin-A</fullName>
    </recommendedName>
</protein>
<evidence type="ECO:0000256" key="7">
    <source>
        <dbReference type="ARBA" id="ARBA00039521"/>
    </source>
</evidence>
<dbReference type="InterPro" id="IPR001195">
    <property type="entry name" value="Glycophorin"/>
</dbReference>
<dbReference type="PROSITE" id="PS00312">
    <property type="entry name" value="GLYCOPHORIN_A"/>
    <property type="match status" value="1"/>
</dbReference>
<comment type="subcellular location">
    <subcellularLocation>
        <location evidence="1">Membrane</location>
        <topology evidence="1">Single-pass membrane protein</topology>
    </subcellularLocation>
</comment>
<dbReference type="SMR" id="A0A5F7ZC99"/>
<dbReference type="AlphaFoldDB" id="A0A5F7ZC99"/>
<keyword evidence="3" id="KW-0730">Sialic acid</keyword>
<feature type="signal peptide" evidence="10">
    <location>
        <begin position="1"/>
        <end position="19"/>
    </location>
</feature>
<evidence type="ECO:0000256" key="8">
    <source>
        <dbReference type="SAM" id="MobiDB-lite"/>
    </source>
</evidence>
<dbReference type="InterPro" id="IPR018938">
    <property type="entry name" value="Glycophorin_CS"/>
</dbReference>
<feature type="region of interest" description="Disordered" evidence="8">
    <location>
        <begin position="25"/>
        <end position="77"/>
    </location>
</feature>
<reference evidence="11" key="2">
    <citation type="submission" date="2019-01" db="EMBL/GenBank/DDBJ databases">
        <authorList>
            <person name="Graves T."/>
            <person name="Eichler E.E."/>
            <person name="Wilson R.K."/>
        </authorList>
    </citation>
    <scope>NUCLEOTIDE SEQUENCE [LARGE SCALE GENOMIC DNA]</scope>
    <source>
        <strain evidence="11">17573</strain>
    </source>
</reference>
<name>A0A5F7ZC99_MACMU</name>
<dbReference type="Gene3D" id="1.20.5.70">
    <property type="match status" value="1"/>
</dbReference>
<feature type="compositionally biased region" description="Polar residues" evidence="8">
    <location>
        <begin position="25"/>
        <end position="44"/>
    </location>
</feature>
<dbReference type="Proteomes" id="UP000006718">
    <property type="component" value="Chromosome 5"/>
</dbReference>
<dbReference type="PANTHER" id="PTHR13813:SF3">
    <property type="entry name" value="GLYCOPHORIN-A"/>
    <property type="match status" value="1"/>
</dbReference>
<sequence length="161" mass="18085">MYGKIIFVLLLSEIVRISASSTTVPATHTSTSSLGPESYVSSQSNDKHTSDTHPTTPSAHEVSEFSGRTHYPPEEDNRERVQLVHEFSELVIALIIFGVMAGVIGTILFISYCIRRLRKRKLINRICSPNQMRKEHKEDIRLQSSEKLTCGLDTPINYIPA</sequence>
<feature type="transmembrane region" description="Helical" evidence="9">
    <location>
        <begin position="90"/>
        <end position="114"/>
    </location>
</feature>
<reference evidence="11" key="4">
    <citation type="submission" date="2025-09" db="UniProtKB">
        <authorList>
            <consortium name="Ensembl"/>
        </authorList>
    </citation>
    <scope>IDENTIFICATION</scope>
    <source>
        <strain evidence="11">17573</strain>
    </source>
</reference>
<evidence type="ECO:0000256" key="2">
    <source>
        <dbReference type="ARBA" id="ARBA00022692"/>
    </source>
</evidence>
<reference evidence="11" key="3">
    <citation type="submission" date="2025-08" db="UniProtKB">
        <authorList>
            <consortium name="Ensembl"/>
        </authorList>
    </citation>
    <scope>IDENTIFICATION</scope>
    <source>
        <strain evidence="11">17573</strain>
    </source>
</reference>
<dbReference type="PANTHER" id="PTHR13813">
    <property type="entry name" value="GLYCOPHORIN"/>
    <property type="match status" value="1"/>
</dbReference>
<organism evidence="11 12">
    <name type="scientific">Macaca mulatta</name>
    <name type="common">Rhesus macaque</name>
    <dbReference type="NCBI Taxonomy" id="9544"/>
    <lineage>
        <taxon>Eukaryota</taxon>
        <taxon>Metazoa</taxon>
        <taxon>Chordata</taxon>
        <taxon>Craniata</taxon>
        <taxon>Vertebrata</taxon>
        <taxon>Euteleostomi</taxon>
        <taxon>Mammalia</taxon>
        <taxon>Eutheria</taxon>
        <taxon>Euarchontoglires</taxon>
        <taxon>Primates</taxon>
        <taxon>Haplorrhini</taxon>
        <taxon>Catarrhini</taxon>
        <taxon>Cercopithecidae</taxon>
        <taxon>Cercopithecinae</taxon>
        <taxon>Macaca</taxon>
    </lineage>
</organism>
<evidence type="ECO:0000313" key="12">
    <source>
        <dbReference type="Proteomes" id="UP000006718"/>
    </source>
</evidence>
<keyword evidence="10" id="KW-0732">Signal</keyword>
<keyword evidence="6" id="KW-0325">Glycoprotein</keyword>
<evidence type="ECO:0000256" key="10">
    <source>
        <dbReference type="SAM" id="SignalP"/>
    </source>
</evidence>
<proteinExistence type="predicted"/>
<feature type="chain" id="PRO_5023929158" description="Glycophorin-A" evidence="10">
    <location>
        <begin position="20"/>
        <end position="161"/>
    </location>
</feature>
<evidence type="ECO:0000256" key="5">
    <source>
        <dbReference type="ARBA" id="ARBA00023136"/>
    </source>
</evidence>
<dbReference type="GeneTree" id="ENSGT00550000075214"/>
<accession>A0A5F7ZC99</accession>
<keyword evidence="5 9" id="KW-0472">Membrane</keyword>
<evidence type="ECO:0000256" key="6">
    <source>
        <dbReference type="ARBA" id="ARBA00023180"/>
    </source>
</evidence>